<name>A0A382VL30_9ZZZZ</name>
<sequence length="145" mass="15803">IPTFNLGAVVNPCSADLDTEVRRMQQKVEAGAKFFQTQAVFDLEKLERFMHMVRPMNVPVIVGIMVLKSAAMARNVNASLPGIDIPDRLIEEMDNASDGDSVGVAIAGRLLNSVKAFCNGVHLMTIGRERNIPRVIQAANNLKGD</sequence>
<dbReference type="Gene3D" id="3.20.20.220">
    <property type="match status" value="1"/>
</dbReference>
<dbReference type="GO" id="GO:0071949">
    <property type="term" value="F:FAD binding"/>
    <property type="evidence" value="ECO:0007669"/>
    <property type="project" value="TreeGrafter"/>
</dbReference>
<dbReference type="EMBL" id="UINC01152849">
    <property type="protein sequence ID" value="SVD47246.1"/>
    <property type="molecule type" value="Genomic_DNA"/>
</dbReference>
<dbReference type="InterPro" id="IPR003171">
    <property type="entry name" value="Mehydrof_redctse-like"/>
</dbReference>
<evidence type="ECO:0000256" key="6">
    <source>
        <dbReference type="ARBA" id="ARBA00023002"/>
    </source>
</evidence>
<evidence type="ECO:0000256" key="2">
    <source>
        <dbReference type="ARBA" id="ARBA00004777"/>
    </source>
</evidence>
<dbReference type="AlphaFoldDB" id="A0A382VL30"/>
<dbReference type="UniPathway" id="UPA00193"/>
<protein>
    <submittedName>
        <fullName evidence="7">Uncharacterized protein</fullName>
    </submittedName>
</protein>
<dbReference type="SUPFAM" id="SSF51730">
    <property type="entry name" value="FAD-linked oxidoreductase"/>
    <property type="match status" value="1"/>
</dbReference>
<dbReference type="GO" id="GO:0004489">
    <property type="term" value="F:methylenetetrahydrofolate reductase [NAD(P)H] activity"/>
    <property type="evidence" value="ECO:0007669"/>
    <property type="project" value="InterPro"/>
</dbReference>
<reference evidence="7" key="1">
    <citation type="submission" date="2018-05" db="EMBL/GenBank/DDBJ databases">
        <authorList>
            <person name="Lanie J.A."/>
            <person name="Ng W.-L."/>
            <person name="Kazmierczak K.M."/>
            <person name="Andrzejewski T.M."/>
            <person name="Davidsen T.M."/>
            <person name="Wayne K.J."/>
            <person name="Tettelin H."/>
            <person name="Glass J.I."/>
            <person name="Rusch D."/>
            <person name="Podicherti R."/>
            <person name="Tsui H.-C.T."/>
            <person name="Winkler M.E."/>
        </authorList>
    </citation>
    <scope>NUCLEOTIDE SEQUENCE</scope>
</reference>
<comment type="similarity">
    <text evidence="3">Belongs to the methylenetetrahydrofolate reductase family.</text>
</comment>
<organism evidence="7">
    <name type="scientific">marine metagenome</name>
    <dbReference type="NCBI Taxonomy" id="408172"/>
    <lineage>
        <taxon>unclassified sequences</taxon>
        <taxon>metagenomes</taxon>
        <taxon>ecological metagenomes</taxon>
    </lineage>
</organism>
<dbReference type="Pfam" id="PF02219">
    <property type="entry name" value="MTHFR"/>
    <property type="match status" value="1"/>
</dbReference>
<evidence type="ECO:0000256" key="1">
    <source>
        <dbReference type="ARBA" id="ARBA00001974"/>
    </source>
</evidence>
<gene>
    <name evidence="7" type="ORF">METZ01_LOCUS400100</name>
</gene>
<dbReference type="PANTHER" id="PTHR45754">
    <property type="entry name" value="METHYLENETETRAHYDROFOLATE REDUCTASE"/>
    <property type="match status" value="1"/>
</dbReference>
<keyword evidence="5" id="KW-0274">FAD</keyword>
<feature type="non-terminal residue" evidence="7">
    <location>
        <position position="1"/>
    </location>
</feature>
<evidence type="ECO:0000256" key="4">
    <source>
        <dbReference type="ARBA" id="ARBA00022630"/>
    </source>
</evidence>
<dbReference type="InterPro" id="IPR029041">
    <property type="entry name" value="FAD-linked_oxidoreductase-like"/>
</dbReference>
<dbReference type="GO" id="GO:0035999">
    <property type="term" value="P:tetrahydrofolate interconversion"/>
    <property type="evidence" value="ECO:0007669"/>
    <property type="project" value="UniProtKB-UniPathway"/>
</dbReference>
<accession>A0A382VL30</accession>
<keyword evidence="6" id="KW-0560">Oxidoreductase</keyword>
<dbReference type="GO" id="GO:0005829">
    <property type="term" value="C:cytosol"/>
    <property type="evidence" value="ECO:0007669"/>
    <property type="project" value="TreeGrafter"/>
</dbReference>
<comment type="cofactor">
    <cofactor evidence="1">
        <name>FAD</name>
        <dbReference type="ChEBI" id="CHEBI:57692"/>
    </cofactor>
</comment>
<dbReference type="PANTHER" id="PTHR45754:SF3">
    <property type="entry name" value="METHYLENETETRAHYDROFOLATE REDUCTASE (NADPH)"/>
    <property type="match status" value="1"/>
</dbReference>
<proteinExistence type="inferred from homology"/>
<dbReference type="GO" id="GO:0009086">
    <property type="term" value="P:methionine biosynthetic process"/>
    <property type="evidence" value="ECO:0007669"/>
    <property type="project" value="TreeGrafter"/>
</dbReference>
<keyword evidence="4" id="KW-0285">Flavoprotein</keyword>
<evidence type="ECO:0000313" key="7">
    <source>
        <dbReference type="EMBL" id="SVD47246.1"/>
    </source>
</evidence>
<evidence type="ECO:0000256" key="3">
    <source>
        <dbReference type="ARBA" id="ARBA00006743"/>
    </source>
</evidence>
<evidence type="ECO:0000256" key="5">
    <source>
        <dbReference type="ARBA" id="ARBA00022827"/>
    </source>
</evidence>
<comment type="pathway">
    <text evidence="2">One-carbon metabolism; tetrahydrofolate interconversion.</text>
</comment>